<keyword evidence="6" id="KW-1185">Reference proteome</keyword>
<dbReference type="AlphaFoldDB" id="R7TRW6"/>
<dbReference type="GO" id="GO:0042060">
    <property type="term" value="P:wound healing"/>
    <property type="evidence" value="ECO:0007669"/>
    <property type="project" value="TreeGrafter"/>
</dbReference>
<gene>
    <name evidence="4" type="ORF">CAPTEDRAFT_221016</name>
</gene>
<dbReference type="PANTHER" id="PTHR22255:SF1">
    <property type="entry name" value="LD32918P"/>
    <property type="match status" value="1"/>
</dbReference>
<evidence type="ECO:0000259" key="1">
    <source>
        <dbReference type="Pfam" id="PF23069"/>
    </source>
</evidence>
<dbReference type="Pfam" id="PF23069">
    <property type="entry name" value="DUF7042"/>
    <property type="match status" value="2"/>
</dbReference>
<dbReference type="InterPro" id="IPR055472">
    <property type="entry name" value="DUF7044"/>
</dbReference>
<dbReference type="InterPro" id="IPR055470">
    <property type="entry name" value="DUF7042"/>
</dbReference>
<dbReference type="STRING" id="283909.R7TRW6"/>
<accession>R7TRW6</accession>
<protein>
    <submittedName>
        <fullName evidence="4 5">Uncharacterized protein</fullName>
    </submittedName>
</protein>
<reference evidence="4 6" key="2">
    <citation type="journal article" date="2013" name="Nature">
        <title>Insights into bilaterian evolution from three spiralian genomes.</title>
        <authorList>
            <person name="Simakov O."/>
            <person name="Marletaz F."/>
            <person name="Cho S.J."/>
            <person name="Edsinger-Gonzales E."/>
            <person name="Havlak P."/>
            <person name="Hellsten U."/>
            <person name="Kuo D.H."/>
            <person name="Larsson T."/>
            <person name="Lv J."/>
            <person name="Arendt D."/>
            <person name="Savage R."/>
            <person name="Osoegawa K."/>
            <person name="de Jong P."/>
            <person name="Grimwood J."/>
            <person name="Chapman J.A."/>
            <person name="Shapiro H."/>
            <person name="Aerts A."/>
            <person name="Otillar R.P."/>
            <person name="Terry A.Y."/>
            <person name="Boore J.L."/>
            <person name="Grigoriev I.V."/>
            <person name="Lindberg D.R."/>
            <person name="Seaver E.C."/>
            <person name="Weisblat D.A."/>
            <person name="Putnam N.H."/>
            <person name="Rokhsar D.S."/>
        </authorList>
    </citation>
    <scope>NUCLEOTIDE SEQUENCE</scope>
    <source>
        <strain evidence="4 6">I ESC-2004</strain>
    </source>
</reference>
<evidence type="ECO:0000259" key="3">
    <source>
        <dbReference type="Pfam" id="PF23071"/>
    </source>
</evidence>
<dbReference type="EMBL" id="AMQN01011414">
    <property type="status" value="NOT_ANNOTATED_CDS"/>
    <property type="molecule type" value="Genomic_DNA"/>
</dbReference>
<dbReference type="OrthoDB" id="9982946at2759"/>
<reference evidence="5" key="3">
    <citation type="submission" date="2015-06" db="UniProtKB">
        <authorList>
            <consortium name="EnsemblMetazoa"/>
        </authorList>
    </citation>
    <scope>IDENTIFICATION</scope>
</reference>
<evidence type="ECO:0000259" key="2">
    <source>
        <dbReference type="Pfam" id="PF23070"/>
    </source>
</evidence>
<dbReference type="InterPro" id="IPR055471">
    <property type="entry name" value="DUF7043"/>
</dbReference>
<dbReference type="EnsemblMetazoa" id="CapteT221016">
    <property type="protein sequence ID" value="CapteP221016"/>
    <property type="gene ID" value="CapteG221016"/>
</dbReference>
<dbReference type="PANTHER" id="PTHR22255">
    <property type="entry name" value="LP06548P"/>
    <property type="match status" value="1"/>
</dbReference>
<evidence type="ECO:0000313" key="4">
    <source>
        <dbReference type="EMBL" id="ELT96302.1"/>
    </source>
</evidence>
<evidence type="ECO:0000313" key="6">
    <source>
        <dbReference type="Proteomes" id="UP000014760"/>
    </source>
</evidence>
<dbReference type="Pfam" id="PF23070">
    <property type="entry name" value="DUF7043"/>
    <property type="match status" value="1"/>
</dbReference>
<feature type="domain" description="DUF7042" evidence="1">
    <location>
        <begin position="177"/>
        <end position="313"/>
    </location>
</feature>
<dbReference type="Pfam" id="PF23071">
    <property type="entry name" value="DUF7044"/>
    <property type="match status" value="1"/>
</dbReference>
<feature type="domain" description="DUF7043" evidence="2">
    <location>
        <begin position="326"/>
        <end position="420"/>
    </location>
</feature>
<dbReference type="EMBL" id="KB308870">
    <property type="protein sequence ID" value="ELT96302.1"/>
    <property type="molecule type" value="Genomic_DNA"/>
</dbReference>
<sequence length="685" mass="80041">METCDKQIICTAKVTKKTHNKRPHKSNCIFPDGSCEMPSSYQGDWFSMERGDDLNTLINPNFLTNIFFEGKCIDRKDHNDTMDANGNFDSHILLRDSTSDCFKCYYFIHRTLNIIQYKQCEFPLELSPIHPKTYIPPQTAACRFPSPEDPTLEDVCSEIEEFTDTNTFFRKTMQTVNCKTTFEGVFHFTYEWDVGGGGICNSPYSQIVACQEPGSPYVDNQVFNMNYGKCSDVTTSANIHTRFQCMGSWEDPYGNVWAGVADLGQDIFRERFRCMLTRHDQQEDFNRRRWTMSWWADCSSLKSPYEGPVRLVLEPVVGGFQLDYTEPQCNFPTNYSGHWYHTGEYDVAVDINNTHIYFNTKLDQFSYREAYFICMMHSGTRYLTVAITVGKCEVDFVCFDMLPRHHSIIRWRMGKPYRMTEIELAYPDFEVYMFRQACTWSSFTIDRDDYHWNYKTFLLDPPAPMPCPLRGRYFFTQSGPESELFRTRIRGLTVRPRHMIDCREYVTEFKSCDETPFKISIDAEYCETVDHTGHPVGEYDEADWELTCVGHWDEDWNSYMITWDPEDVTSAFRCWNYERLDWRHIQLSRSTGASCSPLMSSKSDEPKDGASLALQLVESERQFDDCAQNYMDGDPWIFTLSIISNTLWYPEIHNLLLWKFESYLNLRQYSSSMAPGKLAQLSSPM</sequence>
<reference evidence="6" key="1">
    <citation type="submission" date="2012-12" db="EMBL/GenBank/DDBJ databases">
        <authorList>
            <person name="Hellsten U."/>
            <person name="Grimwood J."/>
            <person name="Chapman J.A."/>
            <person name="Shapiro H."/>
            <person name="Aerts A."/>
            <person name="Otillar R.P."/>
            <person name="Terry A.Y."/>
            <person name="Boore J.L."/>
            <person name="Simakov O."/>
            <person name="Marletaz F."/>
            <person name="Cho S.-J."/>
            <person name="Edsinger-Gonzales E."/>
            <person name="Havlak P."/>
            <person name="Kuo D.-H."/>
            <person name="Larsson T."/>
            <person name="Lv J."/>
            <person name="Arendt D."/>
            <person name="Savage R."/>
            <person name="Osoegawa K."/>
            <person name="de Jong P."/>
            <person name="Lindberg D.R."/>
            <person name="Seaver E.C."/>
            <person name="Weisblat D.A."/>
            <person name="Putnam N.H."/>
            <person name="Grigoriev I.V."/>
            <person name="Rokhsar D.S."/>
        </authorList>
    </citation>
    <scope>NUCLEOTIDE SEQUENCE</scope>
    <source>
        <strain evidence="6">I ESC-2004</strain>
    </source>
</reference>
<name>R7TRW6_CAPTE</name>
<organism evidence="4">
    <name type="scientific">Capitella teleta</name>
    <name type="common">Polychaete worm</name>
    <dbReference type="NCBI Taxonomy" id="283909"/>
    <lineage>
        <taxon>Eukaryota</taxon>
        <taxon>Metazoa</taxon>
        <taxon>Spiralia</taxon>
        <taxon>Lophotrochozoa</taxon>
        <taxon>Annelida</taxon>
        <taxon>Polychaeta</taxon>
        <taxon>Sedentaria</taxon>
        <taxon>Scolecida</taxon>
        <taxon>Capitellidae</taxon>
        <taxon>Capitella</taxon>
    </lineage>
</organism>
<dbReference type="HOGENOM" id="CLU_446433_0_0_1"/>
<feature type="domain" description="DUF7042" evidence="1">
    <location>
        <begin position="464"/>
        <end position="603"/>
    </location>
</feature>
<dbReference type="Proteomes" id="UP000014760">
    <property type="component" value="Unassembled WGS sequence"/>
</dbReference>
<proteinExistence type="predicted"/>
<feature type="domain" description="DUF7044" evidence="3">
    <location>
        <begin position="34"/>
        <end position="119"/>
    </location>
</feature>
<dbReference type="OMA" id="VFDWDFY"/>
<evidence type="ECO:0000313" key="5">
    <source>
        <dbReference type="EnsemblMetazoa" id="CapteP221016"/>
    </source>
</evidence>